<dbReference type="PANTHER" id="PTHR34128:SF2">
    <property type="entry name" value="CYTOCHROME C-TYPE BIOGENESIS PROTEIN CCME HOMOLOG, MITOCHONDRIAL"/>
    <property type="match status" value="1"/>
</dbReference>
<proteinExistence type="inferred from homology"/>
<dbReference type="Gene3D" id="2.40.50.140">
    <property type="entry name" value="Nucleic acid-binding proteins"/>
    <property type="match status" value="1"/>
</dbReference>
<dbReference type="NCBIfam" id="NF009731">
    <property type="entry name" value="PRK13254.1-5"/>
    <property type="match status" value="1"/>
</dbReference>
<evidence type="ECO:0000256" key="6">
    <source>
        <dbReference type="ARBA" id="ARBA00022748"/>
    </source>
</evidence>
<dbReference type="GO" id="GO:0046872">
    <property type="term" value="F:metal ion binding"/>
    <property type="evidence" value="ECO:0007669"/>
    <property type="project" value="UniProtKB-KW"/>
</dbReference>
<dbReference type="NCBIfam" id="NF009729">
    <property type="entry name" value="PRK13254.1-3"/>
    <property type="match status" value="1"/>
</dbReference>
<feature type="transmembrane region" description="Helical" evidence="10">
    <location>
        <begin position="12"/>
        <end position="31"/>
    </location>
</feature>
<keyword evidence="3" id="KW-0349">Heme</keyword>
<dbReference type="SUPFAM" id="SSF82093">
    <property type="entry name" value="Heme chaperone CcmE"/>
    <property type="match status" value="1"/>
</dbReference>
<keyword evidence="8" id="KW-0408">Iron</keyword>
<dbReference type="InterPro" id="IPR036127">
    <property type="entry name" value="CcmE-like_sf"/>
</dbReference>
<protein>
    <recommendedName>
        <fullName evidence="12">Cytochrome c-type biogenesis protein CcmE</fullName>
    </recommendedName>
</protein>
<keyword evidence="2" id="KW-1003">Cell membrane</keyword>
<evidence type="ECO:0008006" key="12">
    <source>
        <dbReference type="Google" id="ProtNLM"/>
    </source>
</evidence>
<keyword evidence="9 10" id="KW-0472">Membrane</keyword>
<dbReference type="GO" id="GO:0005886">
    <property type="term" value="C:plasma membrane"/>
    <property type="evidence" value="ECO:0007669"/>
    <property type="project" value="UniProtKB-SubCell"/>
</dbReference>
<dbReference type="FunFam" id="2.40.50.140:FF:000104">
    <property type="entry name" value="Cytochrome c-type biogenesis protein CcmE"/>
    <property type="match status" value="1"/>
</dbReference>
<evidence type="ECO:0000256" key="2">
    <source>
        <dbReference type="ARBA" id="ARBA00022475"/>
    </source>
</evidence>
<evidence type="ECO:0000256" key="9">
    <source>
        <dbReference type="ARBA" id="ARBA00023136"/>
    </source>
</evidence>
<evidence type="ECO:0000256" key="7">
    <source>
        <dbReference type="ARBA" id="ARBA00022989"/>
    </source>
</evidence>
<gene>
    <name evidence="11" type="ORF">S01H1_32458</name>
</gene>
<evidence type="ECO:0000256" key="10">
    <source>
        <dbReference type="SAM" id="Phobius"/>
    </source>
</evidence>
<comment type="subcellular location">
    <subcellularLocation>
        <location evidence="1">Cell inner membrane</location>
    </subcellularLocation>
</comment>
<accession>X0UVU8</accession>
<dbReference type="Pfam" id="PF03100">
    <property type="entry name" value="CcmE"/>
    <property type="match status" value="1"/>
</dbReference>
<dbReference type="InterPro" id="IPR004329">
    <property type="entry name" value="CcmE"/>
</dbReference>
<evidence type="ECO:0000313" key="11">
    <source>
        <dbReference type="EMBL" id="GAG03332.1"/>
    </source>
</evidence>
<keyword evidence="7 10" id="KW-1133">Transmembrane helix</keyword>
<organism evidence="11">
    <name type="scientific">marine sediment metagenome</name>
    <dbReference type="NCBI Taxonomy" id="412755"/>
    <lineage>
        <taxon>unclassified sequences</taxon>
        <taxon>metagenomes</taxon>
        <taxon>ecological metagenomes</taxon>
    </lineage>
</organism>
<keyword evidence="6" id="KW-0201">Cytochrome c-type biogenesis</keyword>
<name>X0UVU8_9ZZZZ</name>
<keyword evidence="5" id="KW-0479">Metal-binding</keyword>
<sequence length="153" mass="16666">MSMTRKQRRSVLIGMCLAVLGLAVGLIMFALEDSIVFFYSPSDISEKNIRSGQRIRLGGLVAEGSVKRGENTTVSFSVTDTAETIPVTYTGVLPDLFREGQGVVTEGKLRGDGVFVADNVLAKHDENYMPPEVAESLRKQGVWRGGEDANKQN</sequence>
<dbReference type="AlphaFoldDB" id="X0UVU8"/>
<keyword evidence="4 10" id="KW-0812">Transmembrane</keyword>
<dbReference type="PANTHER" id="PTHR34128">
    <property type="entry name" value="CYTOCHROME C-TYPE BIOGENESIS PROTEIN CCME HOMOLOG, MITOCHONDRIAL"/>
    <property type="match status" value="1"/>
</dbReference>
<evidence type="ECO:0000256" key="1">
    <source>
        <dbReference type="ARBA" id="ARBA00004533"/>
    </source>
</evidence>
<evidence type="ECO:0000256" key="5">
    <source>
        <dbReference type="ARBA" id="ARBA00022723"/>
    </source>
</evidence>
<dbReference type="EMBL" id="BARS01020097">
    <property type="protein sequence ID" value="GAG03332.1"/>
    <property type="molecule type" value="Genomic_DNA"/>
</dbReference>
<reference evidence="11" key="1">
    <citation type="journal article" date="2014" name="Front. Microbiol.">
        <title>High frequency of phylogenetically diverse reductive dehalogenase-homologous genes in deep subseafloor sedimentary metagenomes.</title>
        <authorList>
            <person name="Kawai M."/>
            <person name="Futagami T."/>
            <person name="Toyoda A."/>
            <person name="Takaki Y."/>
            <person name="Nishi S."/>
            <person name="Hori S."/>
            <person name="Arai W."/>
            <person name="Tsubouchi T."/>
            <person name="Morono Y."/>
            <person name="Uchiyama I."/>
            <person name="Ito T."/>
            <person name="Fujiyama A."/>
            <person name="Inagaki F."/>
            <person name="Takami H."/>
        </authorList>
    </citation>
    <scope>NUCLEOTIDE SEQUENCE</scope>
    <source>
        <strain evidence="11">Expedition CK06-06</strain>
    </source>
</reference>
<dbReference type="GO" id="GO:0017003">
    <property type="term" value="P:protein-heme linkage"/>
    <property type="evidence" value="ECO:0007669"/>
    <property type="project" value="InterPro"/>
</dbReference>
<evidence type="ECO:0000256" key="4">
    <source>
        <dbReference type="ARBA" id="ARBA00022692"/>
    </source>
</evidence>
<comment type="caution">
    <text evidence="11">The sequence shown here is derived from an EMBL/GenBank/DDBJ whole genome shotgun (WGS) entry which is preliminary data.</text>
</comment>
<evidence type="ECO:0000256" key="3">
    <source>
        <dbReference type="ARBA" id="ARBA00022617"/>
    </source>
</evidence>
<dbReference type="GO" id="GO:0017004">
    <property type="term" value="P:cytochrome complex assembly"/>
    <property type="evidence" value="ECO:0007669"/>
    <property type="project" value="UniProtKB-KW"/>
</dbReference>
<dbReference type="InterPro" id="IPR012340">
    <property type="entry name" value="NA-bd_OB-fold"/>
</dbReference>
<dbReference type="NCBIfam" id="NF009727">
    <property type="entry name" value="PRK13254.1-1"/>
    <property type="match status" value="1"/>
</dbReference>
<dbReference type="HAMAP" id="MF_01959">
    <property type="entry name" value="CcmE"/>
    <property type="match status" value="1"/>
</dbReference>
<evidence type="ECO:0000256" key="8">
    <source>
        <dbReference type="ARBA" id="ARBA00023004"/>
    </source>
</evidence>
<dbReference type="GO" id="GO:0020037">
    <property type="term" value="F:heme binding"/>
    <property type="evidence" value="ECO:0007669"/>
    <property type="project" value="InterPro"/>
</dbReference>